<dbReference type="GO" id="GO:0016705">
    <property type="term" value="F:oxidoreductase activity, acting on paired donors, with incorporation or reduction of molecular oxygen"/>
    <property type="evidence" value="ECO:0007669"/>
    <property type="project" value="InterPro"/>
</dbReference>
<dbReference type="STRING" id="420953.SAMN05192543_105471"/>
<reference evidence="2 3" key="1">
    <citation type="submission" date="2016-10" db="EMBL/GenBank/DDBJ databases">
        <authorList>
            <person name="de Groot N.N."/>
        </authorList>
    </citation>
    <scope>NUCLEOTIDE SEQUENCE [LARGE SCALE GENOMIC DNA]</scope>
    <source>
        <strain evidence="2 3">LMG 23650</strain>
    </source>
</reference>
<sequence length="458" mass="51347">MAAALGIVLGFAVFASIPWWLPQRVLALRARIFVRINGEEGIAVPGPTVSAAQFMQVYSHPAANGRSKGAGLSDLFWYWLSPGPEIHQEHLEAGARYDEVARATRQFLALPKVNAEELAARCAERAYADLSGKNMVLVRLRNLMMSVWADFYYQLVFGEPCTPTARKLIVDNADDVVTALKCCGLRHMKKRERLTAFLIEKIKAGKLTNPLPDGLSIDEQALYLQGVFFNTAIVQMSEAMTHLILAIAQHQEVQQALVDNDHDNHYLDQVIAETLRAFPLFGIAHRIATADIAVDDHTTISQGSVLCFNYSDYQRTGFDDPERFDPTRWNGLSKRDATYIPFGVTANRPCPAQAVAMVTMRAAGRELLKRFACYSSASHTRSIPHRGPCLLVARGGAEHPRVRSGVLAFMALRDRWEDVWRSLLQLVLGTWMVWHARRLRLCQRHFEAARCPVHADTR</sequence>
<evidence type="ECO:0000313" key="2">
    <source>
        <dbReference type="EMBL" id="SFJ11376.1"/>
    </source>
</evidence>
<dbReference type="GO" id="GO:0020037">
    <property type="term" value="F:heme binding"/>
    <property type="evidence" value="ECO:0007669"/>
    <property type="project" value="InterPro"/>
</dbReference>
<name>A0A1I3NRL7_9BURK</name>
<dbReference type="AlphaFoldDB" id="A0A1I3NRL7"/>
<protein>
    <submittedName>
        <fullName evidence="2">Cytochrome P450</fullName>
    </submittedName>
</protein>
<dbReference type="SUPFAM" id="SSF48264">
    <property type="entry name" value="Cytochrome P450"/>
    <property type="match status" value="1"/>
</dbReference>
<accession>A0A1I3NRL7</accession>
<dbReference type="RefSeq" id="WP_091014366.1">
    <property type="nucleotide sequence ID" value="NZ_CP041745.1"/>
</dbReference>
<dbReference type="Gene3D" id="1.10.630.10">
    <property type="entry name" value="Cytochrome P450"/>
    <property type="match status" value="1"/>
</dbReference>
<dbReference type="EMBL" id="FOQU01000005">
    <property type="protein sequence ID" value="SFJ11376.1"/>
    <property type="molecule type" value="Genomic_DNA"/>
</dbReference>
<dbReference type="PANTHER" id="PTHR24305:SF166">
    <property type="entry name" value="CYTOCHROME P450 12A4, MITOCHONDRIAL-RELATED"/>
    <property type="match status" value="1"/>
</dbReference>
<evidence type="ECO:0000256" key="1">
    <source>
        <dbReference type="ARBA" id="ARBA00010617"/>
    </source>
</evidence>
<dbReference type="InterPro" id="IPR001128">
    <property type="entry name" value="Cyt_P450"/>
</dbReference>
<dbReference type="GO" id="GO:0004497">
    <property type="term" value="F:monooxygenase activity"/>
    <property type="evidence" value="ECO:0007669"/>
    <property type="project" value="InterPro"/>
</dbReference>
<dbReference type="OrthoDB" id="9764248at2"/>
<dbReference type="GO" id="GO:0005506">
    <property type="term" value="F:iron ion binding"/>
    <property type="evidence" value="ECO:0007669"/>
    <property type="project" value="InterPro"/>
</dbReference>
<gene>
    <name evidence="2" type="ORF">SAMN05192543_105471</name>
</gene>
<dbReference type="InterPro" id="IPR050121">
    <property type="entry name" value="Cytochrome_P450_monoxygenase"/>
</dbReference>
<proteinExistence type="inferred from homology"/>
<comment type="similarity">
    <text evidence="1">Belongs to the cytochrome P450 family.</text>
</comment>
<dbReference type="PANTHER" id="PTHR24305">
    <property type="entry name" value="CYTOCHROME P450"/>
    <property type="match status" value="1"/>
</dbReference>
<evidence type="ECO:0000313" key="3">
    <source>
        <dbReference type="Proteomes" id="UP000199548"/>
    </source>
</evidence>
<dbReference type="InterPro" id="IPR036396">
    <property type="entry name" value="Cyt_P450_sf"/>
</dbReference>
<dbReference type="Proteomes" id="UP000199548">
    <property type="component" value="Unassembled WGS sequence"/>
</dbReference>
<keyword evidence="3" id="KW-1185">Reference proteome</keyword>
<organism evidence="2 3">
    <name type="scientific">Paraburkholderia megapolitana</name>
    <dbReference type="NCBI Taxonomy" id="420953"/>
    <lineage>
        <taxon>Bacteria</taxon>
        <taxon>Pseudomonadati</taxon>
        <taxon>Pseudomonadota</taxon>
        <taxon>Betaproteobacteria</taxon>
        <taxon>Burkholderiales</taxon>
        <taxon>Burkholderiaceae</taxon>
        <taxon>Paraburkholderia</taxon>
    </lineage>
</organism>
<dbReference type="Pfam" id="PF00067">
    <property type="entry name" value="p450"/>
    <property type="match status" value="1"/>
</dbReference>